<dbReference type="PROSITE" id="PS50846">
    <property type="entry name" value="HMA_2"/>
    <property type="match status" value="1"/>
</dbReference>
<keyword evidence="3" id="KW-1133">Transmembrane helix</keyword>
<gene>
    <name evidence="6" type="ORF">F2Y07_10310</name>
    <name evidence="5" type="ORF">F2Y13_05555</name>
</gene>
<dbReference type="PROSITE" id="PS01229">
    <property type="entry name" value="COF_2"/>
    <property type="match status" value="1"/>
</dbReference>
<dbReference type="SUPFAM" id="SSF56784">
    <property type="entry name" value="HAD-like"/>
    <property type="match status" value="1"/>
</dbReference>
<protein>
    <submittedName>
        <fullName evidence="5">Metal-transporting ATPase</fullName>
    </submittedName>
</protein>
<reference evidence="7 8" key="1">
    <citation type="journal article" date="2019" name="Nat. Med.">
        <title>A library of human gut bacterial isolates paired with longitudinal multiomics data enables mechanistic microbiome research.</title>
        <authorList>
            <person name="Poyet M."/>
            <person name="Groussin M."/>
            <person name="Gibbons S.M."/>
            <person name="Avila-Pacheco J."/>
            <person name="Jiang X."/>
            <person name="Kearney S.M."/>
            <person name="Perrotta A.R."/>
            <person name="Berdy B."/>
            <person name="Zhao S."/>
            <person name="Lieberman T.D."/>
            <person name="Swanson P.K."/>
            <person name="Smith M."/>
            <person name="Roesemann S."/>
            <person name="Alexander J.E."/>
            <person name="Rich S.A."/>
            <person name="Livny J."/>
            <person name="Vlamakis H."/>
            <person name="Clish C."/>
            <person name="Bullock K."/>
            <person name="Deik A."/>
            <person name="Scott J."/>
            <person name="Pierce K.A."/>
            <person name="Xavier R.J."/>
            <person name="Alm E.J."/>
        </authorList>
    </citation>
    <scope>NUCLEOTIDE SEQUENCE [LARGE SCALE GENOMIC DNA]</scope>
    <source>
        <strain evidence="6 7">BIOML-A1</strain>
        <strain evidence="5 8">BIOML-A2</strain>
    </source>
</reference>
<feature type="transmembrane region" description="Helical" evidence="3">
    <location>
        <begin position="79"/>
        <end position="98"/>
    </location>
</feature>
<keyword evidence="1" id="KW-0479">Metal-binding</keyword>
<dbReference type="PANTHER" id="PTHR43520:SF8">
    <property type="entry name" value="P-TYPE CU(+) TRANSPORTER"/>
    <property type="match status" value="1"/>
</dbReference>
<dbReference type="InterPro" id="IPR023214">
    <property type="entry name" value="HAD_sf"/>
</dbReference>
<keyword evidence="2" id="KW-1278">Translocase</keyword>
<dbReference type="Gene3D" id="3.30.70.100">
    <property type="match status" value="1"/>
</dbReference>
<dbReference type="SUPFAM" id="SSF55008">
    <property type="entry name" value="HMA, heavy metal-associated domain"/>
    <property type="match status" value="1"/>
</dbReference>
<dbReference type="AlphaFoldDB" id="A0A5B3GC17"/>
<dbReference type="Proteomes" id="UP000323567">
    <property type="component" value="Unassembled WGS sequence"/>
</dbReference>
<proteinExistence type="predicted"/>
<dbReference type="PRINTS" id="PR00119">
    <property type="entry name" value="CATATPASE"/>
</dbReference>
<dbReference type="CDD" id="cd00371">
    <property type="entry name" value="HMA"/>
    <property type="match status" value="1"/>
</dbReference>
<keyword evidence="3" id="KW-0812">Transmembrane</keyword>
<dbReference type="GO" id="GO:0005507">
    <property type="term" value="F:copper ion binding"/>
    <property type="evidence" value="ECO:0007669"/>
    <property type="project" value="TreeGrafter"/>
</dbReference>
<evidence type="ECO:0000313" key="5">
    <source>
        <dbReference type="EMBL" id="KAA2371017.1"/>
    </source>
</evidence>
<evidence type="ECO:0000313" key="8">
    <source>
        <dbReference type="Proteomes" id="UP000323567"/>
    </source>
</evidence>
<dbReference type="EMBL" id="VVXJ01000022">
    <property type="protein sequence ID" value="KAA2374874.1"/>
    <property type="molecule type" value="Genomic_DNA"/>
</dbReference>
<organism evidence="5 8">
    <name type="scientific">Alistipes shahii</name>
    <dbReference type="NCBI Taxonomy" id="328814"/>
    <lineage>
        <taxon>Bacteria</taxon>
        <taxon>Pseudomonadati</taxon>
        <taxon>Bacteroidota</taxon>
        <taxon>Bacteroidia</taxon>
        <taxon>Bacteroidales</taxon>
        <taxon>Rikenellaceae</taxon>
        <taxon>Alistipes</taxon>
    </lineage>
</organism>
<sequence>MQFSYDKRIRCHGRCVAMVGDGINDSAALAQADLGIAMGQGSDIAIDVEKVTILSSDLTKIAAAVRLSAATVRTVRQNLFWAFIYNLIGVPVAAGVLYPLTRFLLNSMLVGAAMALSSVSVVANSLQLSTKRLGTKAVHKINTEFITKKQTAMKKEYRIEGMMCNHCRMHVEKALNGIEGLRAVVTLDPPAATVEFTGREPELAELQRVLGEDYKITER</sequence>
<dbReference type="InterPro" id="IPR036412">
    <property type="entry name" value="HAD-like_sf"/>
</dbReference>
<evidence type="ECO:0000256" key="2">
    <source>
        <dbReference type="ARBA" id="ARBA00022967"/>
    </source>
</evidence>
<comment type="caution">
    <text evidence="5">The sequence shown here is derived from an EMBL/GenBank/DDBJ whole genome shotgun (WGS) entry which is preliminary data.</text>
</comment>
<evidence type="ECO:0000256" key="3">
    <source>
        <dbReference type="SAM" id="Phobius"/>
    </source>
</evidence>
<name>A0A5B3GC17_9BACT</name>
<accession>A0A5B3GC17</accession>
<dbReference type="GO" id="GO:0016020">
    <property type="term" value="C:membrane"/>
    <property type="evidence" value="ECO:0007669"/>
    <property type="project" value="TreeGrafter"/>
</dbReference>
<feature type="domain" description="HMA" evidence="4">
    <location>
        <begin position="153"/>
        <end position="218"/>
    </location>
</feature>
<dbReference type="EMBL" id="VVXK01000005">
    <property type="protein sequence ID" value="KAA2371017.1"/>
    <property type="molecule type" value="Genomic_DNA"/>
</dbReference>
<evidence type="ECO:0000313" key="7">
    <source>
        <dbReference type="Proteomes" id="UP000322658"/>
    </source>
</evidence>
<dbReference type="Gene3D" id="3.40.50.1000">
    <property type="entry name" value="HAD superfamily/HAD-like"/>
    <property type="match status" value="1"/>
</dbReference>
<dbReference type="PANTHER" id="PTHR43520">
    <property type="entry name" value="ATP7, ISOFORM B"/>
    <property type="match status" value="1"/>
</dbReference>
<dbReference type="InterPro" id="IPR036163">
    <property type="entry name" value="HMA_dom_sf"/>
</dbReference>
<dbReference type="InterPro" id="IPR017969">
    <property type="entry name" value="Heavy-metal-associated_CS"/>
</dbReference>
<evidence type="ECO:0000256" key="1">
    <source>
        <dbReference type="ARBA" id="ARBA00022723"/>
    </source>
</evidence>
<keyword evidence="3" id="KW-0472">Membrane</keyword>
<dbReference type="GO" id="GO:0043682">
    <property type="term" value="F:P-type divalent copper transporter activity"/>
    <property type="evidence" value="ECO:0007669"/>
    <property type="project" value="TreeGrafter"/>
</dbReference>
<dbReference type="Pfam" id="PF00403">
    <property type="entry name" value="HMA"/>
    <property type="match status" value="1"/>
</dbReference>
<feature type="transmembrane region" description="Helical" evidence="3">
    <location>
        <begin position="104"/>
        <end position="126"/>
    </location>
</feature>
<dbReference type="InterPro" id="IPR006121">
    <property type="entry name" value="HMA_dom"/>
</dbReference>
<dbReference type="Proteomes" id="UP000322658">
    <property type="component" value="Unassembled WGS sequence"/>
</dbReference>
<evidence type="ECO:0000259" key="4">
    <source>
        <dbReference type="PROSITE" id="PS50846"/>
    </source>
</evidence>
<dbReference type="Pfam" id="PF08282">
    <property type="entry name" value="Hydrolase_3"/>
    <property type="match status" value="1"/>
</dbReference>
<dbReference type="PROSITE" id="PS01047">
    <property type="entry name" value="HMA_1"/>
    <property type="match status" value="1"/>
</dbReference>
<dbReference type="GO" id="GO:0055070">
    <property type="term" value="P:copper ion homeostasis"/>
    <property type="evidence" value="ECO:0007669"/>
    <property type="project" value="TreeGrafter"/>
</dbReference>
<evidence type="ECO:0000313" key="6">
    <source>
        <dbReference type="EMBL" id="KAA2374874.1"/>
    </source>
</evidence>